<keyword evidence="3 9" id="KW-0863">Zinc-finger</keyword>
<dbReference type="PANTHER" id="PTHR10237">
    <property type="entry name" value="DEFORMED EPIDERMAL AUTOREGULATORY FACTOR 1 HOMOLOG SUPPRESSIN"/>
    <property type="match status" value="1"/>
</dbReference>
<organism evidence="13 14">
    <name type="scientific">Etheostoma spectabile</name>
    <name type="common">orangethroat darter</name>
    <dbReference type="NCBI Taxonomy" id="54343"/>
    <lineage>
        <taxon>Eukaryota</taxon>
        <taxon>Metazoa</taxon>
        <taxon>Chordata</taxon>
        <taxon>Craniata</taxon>
        <taxon>Vertebrata</taxon>
        <taxon>Euteleostomi</taxon>
        <taxon>Actinopterygii</taxon>
        <taxon>Neopterygii</taxon>
        <taxon>Teleostei</taxon>
        <taxon>Neoteleostei</taxon>
        <taxon>Acanthomorphata</taxon>
        <taxon>Eupercaria</taxon>
        <taxon>Perciformes</taxon>
        <taxon>Percoidei</taxon>
        <taxon>Percidae</taxon>
        <taxon>Etheostomatinae</taxon>
        <taxon>Etheostoma</taxon>
    </lineage>
</organism>
<keyword evidence="8" id="KW-0539">Nucleus</keyword>
<keyword evidence="6" id="KW-0238">DNA-binding</keyword>
<dbReference type="InterPro" id="IPR002893">
    <property type="entry name" value="Znf_MYND"/>
</dbReference>
<keyword evidence="1" id="KW-0597">Phosphoprotein</keyword>
<accession>A0A5J5DA55</accession>
<dbReference type="GO" id="GO:0008270">
    <property type="term" value="F:zinc ion binding"/>
    <property type="evidence" value="ECO:0007669"/>
    <property type="project" value="UniProtKB-KW"/>
</dbReference>
<feature type="region of interest" description="Disordered" evidence="10">
    <location>
        <begin position="1"/>
        <end position="30"/>
    </location>
</feature>
<dbReference type="SUPFAM" id="SSF63763">
    <property type="entry name" value="SAND domain-like"/>
    <property type="match status" value="1"/>
</dbReference>
<keyword evidence="5" id="KW-0805">Transcription regulation</keyword>
<evidence type="ECO:0000259" key="11">
    <source>
        <dbReference type="PROSITE" id="PS50864"/>
    </source>
</evidence>
<dbReference type="EMBL" id="VOFY01000008">
    <property type="protein sequence ID" value="KAA8590389.1"/>
    <property type="molecule type" value="Genomic_DNA"/>
</dbReference>
<dbReference type="PROSITE" id="PS50864">
    <property type="entry name" value="SAND"/>
    <property type="match status" value="1"/>
</dbReference>
<comment type="caution">
    <text evidence="13">The sequence shown here is derived from an EMBL/GenBank/DDBJ whole genome shotgun (WGS) entry which is preliminary data.</text>
</comment>
<dbReference type="PROSITE" id="PS50865">
    <property type="entry name" value="ZF_MYND_2"/>
    <property type="match status" value="1"/>
</dbReference>
<dbReference type="AlphaFoldDB" id="A0A5J5DA55"/>
<dbReference type="Proteomes" id="UP000327493">
    <property type="component" value="Chromosome 8"/>
</dbReference>
<name>A0A5J5DA55_9PERO</name>
<evidence type="ECO:0000313" key="14">
    <source>
        <dbReference type="Proteomes" id="UP000327493"/>
    </source>
</evidence>
<dbReference type="InterPro" id="IPR024119">
    <property type="entry name" value="TF_DEAF-1"/>
</dbReference>
<dbReference type="Gene3D" id="6.10.140.2220">
    <property type="match status" value="1"/>
</dbReference>
<feature type="domain" description="MYND-type" evidence="12">
    <location>
        <begin position="426"/>
        <end position="463"/>
    </location>
</feature>
<dbReference type="GO" id="GO:0000981">
    <property type="term" value="F:DNA-binding transcription factor activity, RNA polymerase II-specific"/>
    <property type="evidence" value="ECO:0007669"/>
    <property type="project" value="TreeGrafter"/>
</dbReference>
<dbReference type="InterPro" id="IPR010919">
    <property type="entry name" value="SAND-like_dom_sf"/>
</dbReference>
<evidence type="ECO:0000256" key="10">
    <source>
        <dbReference type="SAM" id="MobiDB-lite"/>
    </source>
</evidence>
<dbReference type="GO" id="GO:0005634">
    <property type="term" value="C:nucleus"/>
    <property type="evidence" value="ECO:0007669"/>
    <property type="project" value="TreeGrafter"/>
</dbReference>
<evidence type="ECO:0000256" key="1">
    <source>
        <dbReference type="ARBA" id="ARBA00022553"/>
    </source>
</evidence>
<feature type="domain" description="SAND" evidence="11">
    <location>
        <begin position="167"/>
        <end position="247"/>
    </location>
</feature>
<proteinExistence type="predicted"/>
<protein>
    <recommendedName>
        <fullName evidence="15">MYND-type domain-containing protein</fullName>
    </recommendedName>
</protein>
<evidence type="ECO:0000313" key="13">
    <source>
        <dbReference type="EMBL" id="KAA8590389.1"/>
    </source>
</evidence>
<evidence type="ECO:0000256" key="7">
    <source>
        <dbReference type="ARBA" id="ARBA00023163"/>
    </source>
</evidence>
<evidence type="ECO:0000256" key="4">
    <source>
        <dbReference type="ARBA" id="ARBA00022833"/>
    </source>
</evidence>
<keyword evidence="7" id="KW-0804">Transcription</keyword>
<keyword evidence="4" id="KW-0862">Zinc</keyword>
<reference evidence="13 14" key="1">
    <citation type="submission" date="2019-08" db="EMBL/GenBank/DDBJ databases">
        <title>A chromosome-level genome assembly, high-density linkage maps, and genome scans reveal the genomic architecture of hybrid incompatibilities underlying speciation via character displacement in darters (Percidae: Etheostominae).</title>
        <authorList>
            <person name="Moran R.L."/>
            <person name="Catchen J.M."/>
            <person name="Fuller R.C."/>
        </authorList>
    </citation>
    <scope>NUCLEOTIDE SEQUENCE [LARGE SCALE GENOMIC DNA]</scope>
    <source>
        <strain evidence="13">EspeVRDwgs_2016</strain>
        <tissue evidence="13">Muscle</tissue>
    </source>
</reference>
<evidence type="ECO:0008006" key="15">
    <source>
        <dbReference type="Google" id="ProtNLM"/>
    </source>
</evidence>
<dbReference type="Pfam" id="PF01342">
    <property type="entry name" value="SAND"/>
    <property type="match status" value="1"/>
</dbReference>
<dbReference type="Pfam" id="PF01753">
    <property type="entry name" value="zf-MYND"/>
    <property type="match status" value="1"/>
</dbReference>
<dbReference type="SUPFAM" id="SSF144232">
    <property type="entry name" value="HIT/MYND zinc finger-like"/>
    <property type="match status" value="1"/>
</dbReference>
<dbReference type="PANTHER" id="PTHR10237:SF1">
    <property type="entry name" value="DEFORMED EPIDERMAL AUTOREGULATORY FACTOR 1 HOMOLOG"/>
    <property type="match status" value="1"/>
</dbReference>
<keyword evidence="14" id="KW-1185">Reference proteome</keyword>
<evidence type="ECO:0000256" key="2">
    <source>
        <dbReference type="ARBA" id="ARBA00022723"/>
    </source>
</evidence>
<evidence type="ECO:0000256" key="5">
    <source>
        <dbReference type="ARBA" id="ARBA00023015"/>
    </source>
</evidence>
<dbReference type="FunFam" id="3.10.390.10:FF:000004">
    <property type="entry name" value="Deformed epidermal autoregulatory factor 1"/>
    <property type="match status" value="1"/>
</dbReference>
<dbReference type="SMART" id="SM00258">
    <property type="entry name" value="SAND"/>
    <property type="match status" value="1"/>
</dbReference>
<evidence type="ECO:0000256" key="8">
    <source>
        <dbReference type="ARBA" id="ARBA00023242"/>
    </source>
</evidence>
<keyword evidence="2" id="KW-0479">Metal-binding</keyword>
<evidence type="ECO:0000256" key="9">
    <source>
        <dbReference type="PROSITE-ProRule" id="PRU00134"/>
    </source>
</evidence>
<dbReference type="GO" id="GO:0003677">
    <property type="term" value="F:DNA binding"/>
    <property type="evidence" value="ECO:0007669"/>
    <property type="project" value="UniProtKB-KW"/>
</dbReference>
<sequence>MDEADSATKALGLDEPPIDMPPVEQVGSDTESEAEVTTMAVMAEPGNIDMGAESPPNPDEAEAAFAGKVTAVTVADVQSAEDNVFTTTVATSGSLPEHVLVDEHTLYKLSVALTDEVSELSMLNRGCSSLLLICIRLFRPPVCPSGPQSPPTPLTPPQDKDSCSKYNWDPSVYNNELPVRCRNTSGVLYKTRLGSGGKGRCIRHNQQWFTPTEFEGLAGRASSKDWKRSIRYAGRPLLCLIQERILNPHAASCTCAACCDDLSGCAKDGETLEAENISMTGPVRLFVPYKRRKKDNEPPVISPKKELSATKNITLTPGTTLLTALPALAVTPQPVQAKMAVTVTAAAPSVGLVSGLEGGPVGGVGPAVSEGQKNTWLYLEEVANTLLSNCSLSQSFQNQITFEQPDESEAKRSPENITEIIINQMCVNCGRVAMSECTGCHKVNYCSTFCQRKQDWKEHQHTCCQSAGGVAVQEEEPITALDMDKAK</sequence>
<evidence type="ECO:0000259" key="12">
    <source>
        <dbReference type="PROSITE" id="PS50865"/>
    </source>
</evidence>
<evidence type="ECO:0000256" key="3">
    <source>
        <dbReference type="ARBA" id="ARBA00022771"/>
    </source>
</evidence>
<evidence type="ECO:0000256" key="6">
    <source>
        <dbReference type="ARBA" id="ARBA00023125"/>
    </source>
</evidence>
<dbReference type="Gene3D" id="3.10.390.10">
    <property type="entry name" value="SAND domain-like"/>
    <property type="match status" value="1"/>
</dbReference>
<gene>
    <name evidence="13" type="ORF">FQN60_014323</name>
</gene>
<dbReference type="InterPro" id="IPR000770">
    <property type="entry name" value="SAND_dom"/>
</dbReference>